<evidence type="ECO:0000313" key="8">
    <source>
        <dbReference type="Proteomes" id="UP001200034"/>
    </source>
</evidence>
<keyword evidence="3 6" id="KW-0812">Transmembrane</keyword>
<feature type="non-terminal residue" evidence="7">
    <location>
        <position position="1"/>
    </location>
</feature>
<feature type="transmembrane region" description="Helical" evidence="6">
    <location>
        <begin position="149"/>
        <end position="171"/>
    </location>
</feature>
<feature type="non-terminal residue" evidence="7">
    <location>
        <position position="424"/>
    </location>
</feature>
<dbReference type="Pfam" id="PF08395">
    <property type="entry name" value="7tm_7"/>
    <property type="match status" value="1"/>
</dbReference>
<evidence type="ECO:0000256" key="5">
    <source>
        <dbReference type="ARBA" id="ARBA00023136"/>
    </source>
</evidence>
<comment type="similarity">
    <text evidence="6">Belongs to the insect chemoreceptor superfamily. Gustatory receptor (GR) family.</text>
</comment>
<comment type="subcellular location">
    <subcellularLocation>
        <location evidence="1 6">Cell membrane</location>
        <topology evidence="1 6">Multi-pass membrane protein</topology>
    </subcellularLocation>
</comment>
<evidence type="ECO:0000256" key="4">
    <source>
        <dbReference type="ARBA" id="ARBA00022989"/>
    </source>
</evidence>
<evidence type="ECO:0000313" key="7">
    <source>
        <dbReference type="EMBL" id="KAH8387787.1"/>
    </source>
</evidence>
<feature type="transmembrane region" description="Helical" evidence="6">
    <location>
        <begin position="86"/>
        <end position="108"/>
    </location>
</feature>
<evidence type="ECO:0000256" key="2">
    <source>
        <dbReference type="ARBA" id="ARBA00022475"/>
    </source>
</evidence>
<dbReference type="GO" id="GO:0005886">
    <property type="term" value="C:plasma membrane"/>
    <property type="evidence" value="ECO:0007669"/>
    <property type="project" value="UniProtKB-SubCell"/>
</dbReference>
<sequence length="424" mass="49638">QRGNMDKPNFWERHEAKFYTFGHFYANIYGQVMIDYMPHEPLKGPLKVLLIAYSHVFSLALIVVVPCYFGYHYRLLMAAVDSRMQLVLYVGFANTLIKYVTVVLTYMANTLHFRGINHGCTMRRARLEEDFMAGYRGPRWPKRRFETFMYYKFFLINIMMIVQVCGIFASSGGDESDDPSAQASRALRTQFAIYSFVLWNYTEHMADYFFWMNSNVLKYLRVLQQQLMRALQRVRLLARSRRRGMFMANCSRLCDRLAALRQNFIEIHALYVESFRIHQLQLLGLTLTTLINNLTNFFTIFNLVSAHSLANASYPVLISVLYAFTYYLDTYIVTLVNEQIKQEMTSLALVIGQFSGYPSLQPPSLDQEASLRLEQFSLQILQHRPPMLCGLLYLDRRLIYLIAVTAFSYFITLVQFDLYLQNTR</sequence>
<feature type="transmembrane region" description="Helical" evidence="6">
    <location>
        <begin position="316"/>
        <end position="336"/>
    </location>
</feature>
<reference evidence="7" key="1">
    <citation type="journal article" date="2021" name="Mol. Ecol. Resour.">
        <title>Phylogenomic analyses of the genus Drosophila reveals genomic signals of climate adaptation.</title>
        <authorList>
            <person name="Li F."/>
            <person name="Rane R.V."/>
            <person name="Luria V."/>
            <person name="Xiong Z."/>
            <person name="Chen J."/>
            <person name="Li Z."/>
            <person name="Catullo R.A."/>
            <person name="Griffin P.C."/>
            <person name="Schiffer M."/>
            <person name="Pearce S."/>
            <person name="Lee S.F."/>
            <person name="McElroy K."/>
            <person name="Stocker A."/>
            <person name="Shirriffs J."/>
            <person name="Cockerell F."/>
            <person name="Coppin C."/>
            <person name="Sgro C.M."/>
            <person name="Karger A."/>
            <person name="Cain J.W."/>
            <person name="Weber J.A."/>
            <person name="Santpere G."/>
            <person name="Kirschner M.W."/>
            <person name="Hoffmann A.A."/>
            <person name="Oakeshott J.G."/>
            <person name="Zhang G."/>
        </authorList>
    </citation>
    <scope>NUCLEOTIDE SEQUENCE</scope>
    <source>
        <strain evidence="7">BGI-SZ-2011g</strain>
    </source>
</reference>
<dbReference type="GO" id="GO:0050909">
    <property type="term" value="P:sensory perception of taste"/>
    <property type="evidence" value="ECO:0007669"/>
    <property type="project" value="InterPro"/>
</dbReference>
<keyword evidence="6" id="KW-0675">Receptor</keyword>
<name>A0AAD4KC26_9MUSC</name>
<comment type="function">
    <text evidence="6">Gustatory receptor which mediates acceptance or avoidance behavior, depending on its substrates.</text>
</comment>
<proteinExistence type="inferred from homology"/>
<protein>
    <recommendedName>
        <fullName evidence="6">Gustatory receptor</fullName>
    </recommendedName>
</protein>
<keyword evidence="2 6" id="KW-1003">Cell membrane</keyword>
<dbReference type="EMBL" id="JAJJHW010000095">
    <property type="protein sequence ID" value="KAH8387787.1"/>
    <property type="molecule type" value="Genomic_DNA"/>
</dbReference>
<keyword evidence="8" id="KW-1185">Reference proteome</keyword>
<dbReference type="Proteomes" id="UP001200034">
    <property type="component" value="Unassembled WGS sequence"/>
</dbReference>
<dbReference type="AlphaFoldDB" id="A0AAD4KC26"/>
<dbReference type="GO" id="GO:0007165">
    <property type="term" value="P:signal transduction"/>
    <property type="evidence" value="ECO:0007669"/>
    <property type="project" value="UniProtKB-KW"/>
</dbReference>
<feature type="transmembrane region" description="Helical" evidence="6">
    <location>
        <begin position="191"/>
        <end position="211"/>
    </location>
</feature>
<comment type="caution">
    <text evidence="7">The sequence shown here is derived from an EMBL/GenBank/DDBJ whole genome shotgun (WGS) entry which is preliminary data.</text>
</comment>
<feature type="transmembrane region" description="Helical" evidence="6">
    <location>
        <begin position="48"/>
        <end position="71"/>
    </location>
</feature>
<accession>A0AAD4KC26</accession>
<keyword evidence="5 6" id="KW-0472">Membrane</keyword>
<gene>
    <name evidence="7" type="ORF">KR093_009483</name>
</gene>
<dbReference type="InterPro" id="IPR013604">
    <property type="entry name" value="7TM_chemorcpt"/>
</dbReference>
<feature type="transmembrane region" description="Helical" evidence="6">
    <location>
        <begin position="282"/>
        <end position="304"/>
    </location>
</feature>
<keyword evidence="6" id="KW-0807">Transducer</keyword>
<organism evidence="7 8">
    <name type="scientific">Drosophila rubida</name>
    <dbReference type="NCBI Taxonomy" id="30044"/>
    <lineage>
        <taxon>Eukaryota</taxon>
        <taxon>Metazoa</taxon>
        <taxon>Ecdysozoa</taxon>
        <taxon>Arthropoda</taxon>
        <taxon>Hexapoda</taxon>
        <taxon>Insecta</taxon>
        <taxon>Pterygota</taxon>
        <taxon>Neoptera</taxon>
        <taxon>Endopterygota</taxon>
        <taxon>Diptera</taxon>
        <taxon>Brachycera</taxon>
        <taxon>Muscomorpha</taxon>
        <taxon>Ephydroidea</taxon>
        <taxon>Drosophilidae</taxon>
        <taxon>Drosophila</taxon>
    </lineage>
</organism>
<keyword evidence="4 6" id="KW-1133">Transmembrane helix</keyword>
<evidence type="ECO:0000256" key="3">
    <source>
        <dbReference type="ARBA" id="ARBA00022692"/>
    </source>
</evidence>
<feature type="transmembrane region" description="Helical" evidence="6">
    <location>
        <begin position="398"/>
        <end position="416"/>
    </location>
</feature>
<evidence type="ECO:0000256" key="6">
    <source>
        <dbReference type="RuleBase" id="RU363108"/>
    </source>
</evidence>
<evidence type="ECO:0000256" key="1">
    <source>
        <dbReference type="ARBA" id="ARBA00004651"/>
    </source>
</evidence>